<dbReference type="EMBL" id="CP023344">
    <property type="protein sequence ID" value="ATC64231.1"/>
    <property type="molecule type" value="Genomic_DNA"/>
</dbReference>
<protein>
    <recommendedName>
        <fullName evidence="3">Chemotaxis phosphatase CheX-like domain-containing protein</fullName>
    </recommendedName>
</protein>
<feature type="region of interest" description="Disordered" evidence="2">
    <location>
        <begin position="1"/>
        <end position="21"/>
    </location>
</feature>
<proteinExistence type="predicted"/>
<keyword evidence="5" id="KW-1185">Reference proteome</keyword>
<reference evidence="4 5" key="1">
    <citation type="submission" date="2017-09" db="EMBL/GenBank/DDBJ databases">
        <title>Complete genome sequence of Verrucomicrobial strain HZ-65, isolated from freshwater.</title>
        <authorList>
            <person name="Choi A."/>
        </authorList>
    </citation>
    <scope>NUCLEOTIDE SEQUENCE [LARGE SCALE GENOMIC DNA]</scope>
    <source>
        <strain evidence="4 5">HZ-65</strain>
    </source>
</reference>
<dbReference type="CDD" id="cd17906">
    <property type="entry name" value="CheX"/>
    <property type="match status" value="1"/>
</dbReference>
<sequence length="318" mass="33952">MTRPPTLRARTDMPENHRPDVVAGTSVASTSITSPPAIDVARARPPPAPPTCTGPRATDALPRTNRPTKSTSALTAITAAVKTPTASTNNPASAAFKNCISHKTHEFLQKLRPHQRNISASARTATSPHFPPQARVKRPDIGRSAHSLYMVSTPPPISDTVIQKSIALAMDNVFRIMLKREVSFVEKTTAEALQSSGNQFHVVSNVGFVGDACGIVYLCLTDGFAMHAVSHVLGSAASDVDLADHDLVKDVIGELTNMTAGGFKNALCDLGYPCKLTLPTIVRGQSVKVSCFKSSIRHIFVFDCAGHRIVADIQLNNG</sequence>
<dbReference type="InterPro" id="IPR038756">
    <property type="entry name" value="CheX-like"/>
</dbReference>
<evidence type="ECO:0000313" key="4">
    <source>
        <dbReference type="EMBL" id="ATC64231.1"/>
    </source>
</evidence>
<name>A0A290QIR3_9BACT</name>
<keyword evidence="1" id="KW-0145">Chemotaxis</keyword>
<dbReference type="PANTHER" id="PTHR39452:SF1">
    <property type="entry name" value="CHEY-P PHOSPHATASE CHEX"/>
    <property type="match status" value="1"/>
</dbReference>
<dbReference type="KEGG" id="vbh:CMV30_09830"/>
<evidence type="ECO:0000256" key="1">
    <source>
        <dbReference type="ARBA" id="ARBA00022500"/>
    </source>
</evidence>
<feature type="domain" description="Chemotaxis phosphatase CheX-like" evidence="3">
    <location>
        <begin position="202"/>
        <end position="302"/>
    </location>
</feature>
<dbReference type="InterPro" id="IPR028976">
    <property type="entry name" value="CheC-like_sf"/>
</dbReference>
<organism evidence="4 5">
    <name type="scientific">Nibricoccus aquaticus</name>
    <dbReference type="NCBI Taxonomy" id="2576891"/>
    <lineage>
        <taxon>Bacteria</taxon>
        <taxon>Pseudomonadati</taxon>
        <taxon>Verrucomicrobiota</taxon>
        <taxon>Opitutia</taxon>
        <taxon>Opitutales</taxon>
        <taxon>Opitutaceae</taxon>
        <taxon>Nibricoccus</taxon>
    </lineage>
</organism>
<accession>A0A290QIR3</accession>
<feature type="compositionally biased region" description="Basic and acidic residues" evidence="2">
    <location>
        <begin position="9"/>
        <end position="20"/>
    </location>
</feature>
<gene>
    <name evidence="4" type="ORF">CMV30_09830</name>
</gene>
<dbReference type="PANTHER" id="PTHR39452">
    <property type="entry name" value="CHEY-P PHOSPHATASE CHEX"/>
    <property type="match status" value="1"/>
</dbReference>
<dbReference type="GO" id="GO:0006935">
    <property type="term" value="P:chemotaxis"/>
    <property type="evidence" value="ECO:0007669"/>
    <property type="project" value="UniProtKB-KW"/>
</dbReference>
<dbReference type="Pfam" id="PF13690">
    <property type="entry name" value="CheX"/>
    <property type="match status" value="1"/>
</dbReference>
<dbReference type="Gene3D" id="3.40.1550.10">
    <property type="entry name" value="CheC-like"/>
    <property type="match status" value="1"/>
</dbReference>
<feature type="region of interest" description="Disordered" evidence="2">
    <location>
        <begin position="37"/>
        <end position="71"/>
    </location>
</feature>
<dbReference type="InterPro" id="IPR028051">
    <property type="entry name" value="CheX-like_dom"/>
</dbReference>
<dbReference type="AlphaFoldDB" id="A0A290QIR3"/>
<evidence type="ECO:0000313" key="5">
    <source>
        <dbReference type="Proteomes" id="UP000217265"/>
    </source>
</evidence>
<dbReference type="Proteomes" id="UP000217265">
    <property type="component" value="Chromosome"/>
</dbReference>
<dbReference type="SUPFAM" id="SSF103039">
    <property type="entry name" value="CheC-like"/>
    <property type="match status" value="1"/>
</dbReference>
<dbReference type="OrthoDB" id="191082at2"/>
<evidence type="ECO:0000256" key="2">
    <source>
        <dbReference type="SAM" id="MobiDB-lite"/>
    </source>
</evidence>
<evidence type="ECO:0000259" key="3">
    <source>
        <dbReference type="Pfam" id="PF13690"/>
    </source>
</evidence>